<keyword evidence="8" id="KW-1185">Reference proteome</keyword>
<keyword evidence="4 6" id="KW-1133">Transmembrane helix</keyword>
<keyword evidence="3 6" id="KW-0812">Transmembrane</keyword>
<dbReference type="FunFam" id="1.20.1250.20:FF:000566">
    <property type="entry name" value="Uncharacterized protein"/>
    <property type="match status" value="1"/>
</dbReference>
<feature type="transmembrane region" description="Helical" evidence="6">
    <location>
        <begin position="413"/>
        <end position="432"/>
    </location>
</feature>
<evidence type="ECO:0008006" key="9">
    <source>
        <dbReference type="Google" id="ProtNLM"/>
    </source>
</evidence>
<dbReference type="AlphaFoldDB" id="A0A9W4S621"/>
<dbReference type="GO" id="GO:0022857">
    <property type="term" value="F:transmembrane transporter activity"/>
    <property type="evidence" value="ECO:0007669"/>
    <property type="project" value="InterPro"/>
</dbReference>
<evidence type="ECO:0000256" key="1">
    <source>
        <dbReference type="ARBA" id="ARBA00004141"/>
    </source>
</evidence>
<feature type="transmembrane region" description="Helical" evidence="6">
    <location>
        <begin position="247"/>
        <end position="269"/>
    </location>
</feature>
<comment type="subcellular location">
    <subcellularLocation>
        <location evidence="1">Membrane</location>
        <topology evidence="1">Multi-pass membrane protein</topology>
    </subcellularLocation>
</comment>
<feature type="transmembrane region" description="Helical" evidence="6">
    <location>
        <begin position="153"/>
        <end position="175"/>
    </location>
</feature>
<evidence type="ECO:0000256" key="5">
    <source>
        <dbReference type="ARBA" id="ARBA00023136"/>
    </source>
</evidence>
<evidence type="ECO:0000256" key="4">
    <source>
        <dbReference type="ARBA" id="ARBA00022989"/>
    </source>
</evidence>
<reference evidence="7" key="1">
    <citation type="submission" date="2022-08" db="EMBL/GenBank/DDBJ databases">
        <authorList>
            <person name="Giroux E."/>
            <person name="Giroux E."/>
        </authorList>
    </citation>
    <scope>NUCLEOTIDE SEQUENCE</scope>
    <source>
        <strain evidence="7">H1091258</strain>
    </source>
</reference>
<evidence type="ECO:0000256" key="3">
    <source>
        <dbReference type="ARBA" id="ARBA00022692"/>
    </source>
</evidence>
<dbReference type="SUPFAM" id="SSF103473">
    <property type="entry name" value="MFS general substrate transporter"/>
    <property type="match status" value="1"/>
</dbReference>
<dbReference type="PANTHER" id="PTHR43791:SF54">
    <property type="entry name" value="MAJOR FACILITATOR SUPERFAMILY (MFS) PROFILE DOMAIN-CONTAINING PROTEIN-RELATED"/>
    <property type="match status" value="1"/>
</dbReference>
<dbReference type="EMBL" id="CAMGZC010001529">
    <property type="protein sequence ID" value="CAI0653062.1"/>
    <property type="molecule type" value="Genomic_DNA"/>
</dbReference>
<proteinExistence type="predicted"/>
<dbReference type="InterPro" id="IPR011701">
    <property type="entry name" value="MFS"/>
</dbReference>
<organism evidence="7 8">
    <name type="scientific">Colletotrichum noveboracense</name>
    <dbReference type="NCBI Taxonomy" id="2664923"/>
    <lineage>
        <taxon>Eukaryota</taxon>
        <taxon>Fungi</taxon>
        <taxon>Dikarya</taxon>
        <taxon>Ascomycota</taxon>
        <taxon>Pezizomycotina</taxon>
        <taxon>Sordariomycetes</taxon>
        <taxon>Hypocreomycetidae</taxon>
        <taxon>Glomerellales</taxon>
        <taxon>Glomerellaceae</taxon>
        <taxon>Colletotrichum</taxon>
        <taxon>Colletotrichum gloeosporioides species complex</taxon>
    </lineage>
</organism>
<evidence type="ECO:0000256" key="2">
    <source>
        <dbReference type="ARBA" id="ARBA00022448"/>
    </source>
</evidence>
<dbReference type="PANTHER" id="PTHR43791">
    <property type="entry name" value="PERMEASE-RELATED"/>
    <property type="match status" value="1"/>
</dbReference>
<feature type="transmembrane region" description="Helical" evidence="6">
    <location>
        <begin position="208"/>
        <end position="235"/>
    </location>
</feature>
<dbReference type="Proteomes" id="UP001152533">
    <property type="component" value="Unassembled WGS sequence"/>
</dbReference>
<dbReference type="InterPro" id="IPR036259">
    <property type="entry name" value="MFS_trans_sf"/>
</dbReference>
<dbReference type="Pfam" id="PF07690">
    <property type="entry name" value="MFS_1"/>
    <property type="match status" value="2"/>
</dbReference>
<gene>
    <name evidence="7" type="ORF">CGXH109_LOCUS123508</name>
</gene>
<evidence type="ECO:0000313" key="7">
    <source>
        <dbReference type="EMBL" id="CAI0653062.1"/>
    </source>
</evidence>
<name>A0A9W4S621_9PEZI</name>
<feature type="transmembrane region" description="Helical" evidence="6">
    <location>
        <begin position="478"/>
        <end position="500"/>
    </location>
</feature>
<accession>A0A9W4S621</accession>
<dbReference type="Gene3D" id="1.20.1250.20">
    <property type="entry name" value="MFS general substrate transporter like domains"/>
    <property type="match status" value="2"/>
</dbReference>
<feature type="transmembrane region" description="Helical" evidence="6">
    <location>
        <begin position="357"/>
        <end position="376"/>
    </location>
</feature>
<feature type="transmembrane region" description="Helical" evidence="6">
    <location>
        <begin position="444"/>
        <end position="466"/>
    </location>
</feature>
<keyword evidence="2" id="KW-0813">Transport</keyword>
<feature type="transmembrane region" description="Helical" evidence="6">
    <location>
        <begin position="182"/>
        <end position="202"/>
    </location>
</feature>
<comment type="caution">
    <text evidence="7">The sequence shown here is derived from an EMBL/GenBank/DDBJ whole genome shotgun (WGS) entry which is preliminary data.</text>
</comment>
<evidence type="ECO:0000313" key="8">
    <source>
        <dbReference type="Proteomes" id="UP001152533"/>
    </source>
</evidence>
<feature type="transmembrane region" description="Helical" evidence="6">
    <location>
        <begin position="113"/>
        <end position="133"/>
    </location>
</feature>
<evidence type="ECO:0000256" key="6">
    <source>
        <dbReference type="SAM" id="Phobius"/>
    </source>
</evidence>
<sequence length="537" mass="60677">MRTRKCRRPISYISIIALCVEANLPQRRLEPLKHSATHSRFDFVRADFTQLCLQDVGTRPEAVEPISDAASNVDKGSNFVHQEIAGELTPEDQAFIDNFPEYRKKRVMRKLDWRLVPLLGLLYLISFLDRANIGNAKIEGLPEDLNLTGQQYNIALCVFFITYILFEVPSNMLLLKFKRPSTYMGILVTGWGTIITLTGLVQNFEGLVAVRVLVGVFDASALAGAFSGLLAFVIVRMDGLAGIAGWRWIFIIEGIASVVAGVATFFLFIETPALSTRWLGADERKYLELRQYAVQGNSIRVREAEKTRKWEILRSVLLDWQLYLQALVYWSNTVPNFGMKFTMPQIIKNMGYTSSNAQLLTIPPYIVGAISAYVSSSLSDRFKWRMPFIVFAQVLVLISFAILFSKAENIQENIPACYFAIFLASIGFYPINPGGNAWTGLRNVLREIAYMICLGSIGGIVGSFIYREDESPKYPTGFGSSFAFAGLGVVACFVLEFLFWNINRKRDKFTEEEIRAKYSDDELQMMGDRSPLFRYTL</sequence>
<dbReference type="GO" id="GO:0016020">
    <property type="term" value="C:membrane"/>
    <property type="evidence" value="ECO:0007669"/>
    <property type="project" value="UniProtKB-SubCell"/>
</dbReference>
<protein>
    <recommendedName>
        <fullName evidence="9">Major facilitator superfamily transporter</fullName>
    </recommendedName>
</protein>
<feature type="transmembrane region" description="Helical" evidence="6">
    <location>
        <begin position="388"/>
        <end position="407"/>
    </location>
</feature>
<keyword evidence="5 6" id="KW-0472">Membrane</keyword>